<evidence type="ECO:0000313" key="2">
    <source>
        <dbReference type="Proteomes" id="UP000000939"/>
    </source>
</evidence>
<dbReference type="EMBL" id="CP001999">
    <property type="protein sequence ID" value="ADG92685.1"/>
    <property type="molecule type" value="Genomic_DNA"/>
</dbReference>
<evidence type="ECO:0008006" key="3">
    <source>
        <dbReference type="Google" id="ProtNLM"/>
    </source>
</evidence>
<dbReference type="HOGENOM" id="CLU_888185_0_0_7"/>
<proteinExistence type="predicted"/>
<gene>
    <name evidence="1" type="ordered locus">Arnit_1022</name>
</gene>
<dbReference type="Pfam" id="PF12224">
    <property type="entry name" value="Amidoligase_2"/>
    <property type="match status" value="1"/>
</dbReference>
<accession>D5V3A3</accession>
<dbReference type="Proteomes" id="UP000000939">
    <property type="component" value="Chromosome"/>
</dbReference>
<evidence type="ECO:0000313" key="1">
    <source>
        <dbReference type="EMBL" id="ADG92685.1"/>
    </source>
</evidence>
<protein>
    <recommendedName>
        <fullName evidence="3">Amidoligase enzyme</fullName>
    </recommendedName>
</protein>
<dbReference type="eggNOG" id="ENOG502Z8DX">
    <property type="taxonomic scope" value="Bacteria"/>
</dbReference>
<dbReference type="STRING" id="572480.Arnit_1022"/>
<dbReference type="OrthoDB" id="5597599at2"/>
<dbReference type="InterPro" id="IPR022025">
    <property type="entry name" value="Amidoligase_2"/>
</dbReference>
<keyword evidence="2" id="KW-1185">Reference proteome</keyword>
<name>D5V3A3_ARCNC</name>
<reference evidence="1 2" key="1">
    <citation type="journal article" date="2010" name="Stand. Genomic Sci.">
        <title>Complete genome sequence of Arcobacter nitrofigilis type strain (CI).</title>
        <authorList>
            <person name="Pati A."/>
            <person name="Gronow S."/>
            <person name="Lapidus A."/>
            <person name="Copeland A."/>
            <person name="Glavina Del Rio T."/>
            <person name="Nolan M."/>
            <person name="Lucas S."/>
            <person name="Tice H."/>
            <person name="Cheng J.F."/>
            <person name="Han C."/>
            <person name="Chertkov O."/>
            <person name="Bruce D."/>
            <person name="Tapia R."/>
            <person name="Goodwin L."/>
            <person name="Pitluck S."/>
            <person name="Liolios K."/>
            <person name="Ivanova N."/>
            <person name="Mavromatis K."/>
            <person name="Chen A."/>
            <person name="Palaniappan K."/>
            <person name="Land M."/>
            <person name="Hauser L."/>
            <person name="Chang Y.J."/>
            <person name="Jeffries C.D."/>
            <person name="Detter J.C."/>
            <person name="Rohde M."/>
            <person name="Goker M."/>
            <person name="Bristow J."/>
            <person name="Eisen J.A."/>
            <person name="Markowitz V."/>
            <person name="Hugenholtz P."/>
            <person name="Klenk H.P."/>
            <person name="Kyrpides N.C."/>
        </authorList>
    </citation>
    <scope>NUCLEOTIDE SEQUENCE [LARGE SCALE GENOMIC DNA]</scope>
    <source>
        <strain evidence="2">ATCC 33309 / DSM 7299 / CCUG 15893 / LMG 7604 / NCTC 12251 / CI</strain>
    </source>
</reference>
<dbReference type="KEGG" id="ant:Arnit_1022"/>
<organism evidence="1 2">
    <name type="scientific">Arcobacter nitrofigilis (strain ATCC 33309 / DSM 7299 / CCUG 15893 / LMG 7604 / NCTC 12251 / CI)</name>
    <name type="common">Campylobacter nitrofigilis</name>
    <dbReference type="NCBI Taxonomy" id="572480"/>
    <lineage>
        <taxon>Bacteria</taxon>
        <taxon>Pseudomonadati</taxon>
        <taxon>Campylobacterota</taxon>
        <taxon>Epsilonproteobacteria</taxon>
        <taxon>Campylobacterales</taxon>
        <taxon>Arcobacteraceae</taxon>
        <taxon>Arcobacter</taxon>
    </lineage>
</organism>
<dbReference type="AlphaFoldDB" id="D5V3A3"/>
<sequence>MQIKYQEIIEKKHLPTLFFNNKDKPRHVGIEIEYSNLSLEKSAKLVSDIFGGNLHKITKYELELKDTKYGNFKFELDAQLLQKMQTDNLFDKLSNIIGSVSHSIDDIVDKTSKRFVPFEIAAPPIPIKDLKEADKLVETLRLNGALGTTHSLYYAFGVHFNIEPPSQNIEDVLRLFKSFLIIQKWIELQSEVDIARKVSPYINDFPKEYIKKIIDLEYKPTKEEFLEDYIKYNPTRNRILDMLPQLAFWDEKEVRKHLPKEKINPRPTYHYRLPNSKVNLFRWNLSQEFQLWVIVEILANNEKIFNKMSKEFLIQLDSPLFNKNEWIEQCHGYITDLL</sequence>
<dbReference type="RefSeq" id="WP_013134830.1">
    <property type="nucleotide sequence ID" value="NC_014166.1"/>
</dbReference>